<name>A0A6A6U6T3_9PEZI</name>
<dbReference type="EMBL" id="MU004237">
    <property type="protein sequence ID" value="KAF2667965.1"/>
    <property type="molecule type" value="Genomic_DNA"/>
</dbReference>
<dbReference type="Pfam" id="PF06985">
    <property type="entry name" value="HET"/>
    <property type="match status" value="1"/>
</dbReference>
<reference evidence="2" key="1">
    <citation type="journal article" date="2020" name="Stud. Mycol.">
        <title>101 Dothideomycetes genomes: a test case for predicting lifestyles and emergence of pathogens.</title>
        <authorList>
            <person name="Haridas S."/>
            <person name="Albert R."/>
            <person name="Binder M."/>
            <person name="Bloem J."/>
            <person name="Labutti K."/>
            <person name="Salamov A."/>
            <person name="Andreopoulos B."/>
            <person name="Baker S."/>
            <person name="Barry K."/>
            <person name="Bills G."/>
            <person name="Bluhm B."/>
            <person name="Cannon C."/>
            <person name="Castanera R."/>
            <person name="Culley D."/>
            <person name="Daum C."/>
            <person name="Ezra D."/>
            <person name="Gonzalez J."/>
            <person name="Henrissat B."/>
            <person name="Kuo A."/>
            <person name="Liang C."/>
            <person name="Lipzen A."/>
            <person name="Lutzoni F."/>
            <person name="Magnuson J."/>
            <person name="Mondo S."/>
            <person name="Nolan M."/>
            <person name="Ohm R."/>
            <person name="Pangilinan J."/>
            <person name="Park H.-J."/>
            <person name="Ramirez L."/>
            <person name="Alfaro M."/>
            <person name="Sun H."/>
            <person name="Tritt A."/>
            <person name="Yoshinaga Y."/>
            <person name="Zwiers L.-H."/>
            <person name="Turgeon B."/>
            <person name="Goodwin S."/>
            <person name="Spatafora J."/>
            <person name="Crous P."/>
            <person name="Grigoriev I."/>
        </authorList>
    </citation>
    <scope>NUCLEOTIDE SEQUENCE</scope>
    <source>
        <strain evidence="2">CBS 115976</strain>
    </source>
</reference>
<gene>
    <name evidence="2" type="ORF">BT63DRAFT_415476</name>
</gene>
<dbReference type="AlphaFoldDB" id="A0A6A6U6T3"/>
<evidence type="ECO:0000313" key="3">
    <source>
        <dbReference type="Proteomes" id="UP000799302"/>
    </source>
</evidence>
<dbReference type="OrthoDB" id="5347061at2759"/>
<evidence type="ECO:0000259" key="1">
    <source>
        <dbReference type="Pfam" id="PF06985"/>
    </source>
</evidence>
<dbReference type="Proteomes" id="UP000799302">
    <property type="component" value="Unassembled WGS sequence"/>
</dbReference>
<sequence>MEAASTHHMNDDGIEFEMATDAAWRDSTNDAQEDIMLNDGQPTGSEEIQRGAEATKHAKWQDLRAMWVALGLDVPPLTERDRTCGVATSLESTFKKYINGLMDILRADTDPSTKAILAHKGVTGFVDDLRRQAEQLTDPPQEIKALAATFAIQDERELDQRITASLTLSGQIDALCSALTSRTELCDVCLSALEAISAFVCSGGKGLDNFWPERDIEWDGNRGAAFTDGTRLLPPENVKPGDTLPPNVIQHHINASNLPESAKDCPLCELLRIAIILDSFRKYDYPIDRPTEELSAVIMAIRLGGGTDTFSRILDGIRSSQDAIYLMIERNDKQDNGKEHPFVLGNIRVIWQKPASMTNEGSKDRKVVFTKLNVFTSASTIAEDELNQLPSRVIDVGPAGSEDNPRLVQTASESQGHWVALSHCWGDKDKHPLRTTRQTLADHSKGIPMSSLPKTFQDAVIATRALGVRFLWIDSICIVQDDEVDWLKESEMMGTIYEHAIVTLAASAAKDSTHGLFVERPYAKIKFPSIEVPFRVQTADTNDFDTLGTFSIGLDWRQEPFMTHMDPMLTPLAQRGWCTQELILSRRIVHFLEEGMVWVCKGRSEDETGQMIIGRGLSEGDWATEWGRIIFEHSGRLFTYEKDRLVSLQGLAREVSKASNNSSSLETYYFGTFLVDIPEYILWASYRHGEKSKSCPSWSWASAGGAVWLRFRDFDYGRPDDSFGNDCKVLGVDRTSGLLSIEAKRVNIGNLISSVMERNSVNDLIGEKATRAYRQPLIQGFSIGLKDEEPYGWIEFDDDRDALSEQEDVFFLLLAQADYWTKPFPQHWGLLLVKDQVLENTFNRVGMGSAWNLSFMRDFEREVTAII</sequence>
<dbReference type="InterPro" id="IPR010730">
    <property type="entry name" value="HET"/>
</dbReference>
<organism evidence="2 3">
    <name type="scientific">Microthyrium microscopicum</name>
    <dbReference type="NCBI Taxonomy" id="703497"/>
    <lineage>
        <taxon>Eukaryota</taxon>
        <taxon>Fungi</taxon>
        <taxon>Dikarya</taxon>
        <taxon>Ascomycota</taxon>
        <taxon>Pezizomycotina</taxon>
        <taxon>Dothideomycetes</taxon>
        <taxon>Dothideomycetes incertae sedis</taxon>
        <taxon>Microthyriales</taxon>
        <taxon>Microthyriaceae</taxon>
        <taxon>Microthyrium</taxon>
    </lineage>
</organism>
<protein>
    <submittedName>
        <fullName evidence="2">HET-domain-containing protein</fullName>
    </submittedName>
</protein>
<evidence type="ECO:0000313" key="2">
    <source>
        <dbReference type="EMBL" id="KAF2667965.1"/>
    </source>
</evidence>
<keyword evidence="3" id="KW-1185">Reference proteome</keyword>
<dbReference type="PANTHER" id="PTHR33112">
    <property type="entry name" value="DOMAIN PROTEIN, PUTATIVE-RELATED"/>
    <property type="match status" value="1"/>
</dbReference>
<proteinExistence type="predicted"/>
<feature type="domain" description="Heterokaryon incompatibility" evidence="1">
    <location>
        <begin position="418"/>
        <end position="581"/>
    </location>
</feature>
<dbReference type="PANTHER" id="PTHR33112:SF10">
    <property type="entry name" value="TOL"/>
    <property type="match status" value="1"/>
</dbReference>
<accession>A0A6A6U6T3</accession>